<dbReference type="Gene3D" id="1.20.1330.10">
    <property type="entry name" value="f41 fragment of flagellin, N-terminal domain"/>
    <property type="match status" value="2"/>
</dbReference>
<sequence length="485" mass="54153">MSINIKTNIGPTTKSLSDQGTFRNAMYHQAKENKRENKIQVRKTPVKDDNSAQIIKNEEFRLLSAEIQGELTNVEEQMSIAQTAGKALIEVENTLIQINELLLIVNNETSCNSALMEADQHELEELIEQINKVADETSYRHKPLLDGSHGVRGVVNGEYLEFIDMLPDSKTSPLKGYEIYVTQQAKRSELCGQIPFSQYMVENQELLSIEEGGIENRFVAKKGDSVDDTFNHLANWISEREMPLEIVRNADNFLHIRHLQYGSDYKFSASSFTAGVISSESERLTPATPGCNLMGTINGIKCIGHGQFLTVPENQEDIGGLTVRYTGNEVPPECFAGIVSVVQNGFQFVTGSSNYQSNQLSLRNFHASYLGMETENVSGFKSLQDINVLSVQKVKDSITVLEKSLSEVTAVKDRIESVCYSIIKNEMRELQEKFGRKLFTSQIPDSEDNVQALAEQTKSKITEDTCKSSMAQAHQDQGNVLSLLK</sequence>
<evidence type="ECO:0000313" key="2">
    <source>
        <dbReference type="EMBL" id="SVB24411.1"/>
    </source>
</evidence>
<evidence type="ECO:0000259" key="1">
    <source>
        <dbReference type="Pfam" id="PF00669"/>
    </source>
</evidence>
<dbReference type="SUPFAM" id="SSF64518">
    <property type="entry name" value="Phase 1 flagellin"/>
    <property type="match status" value="1"/>
</dbReference>
<dbReference type="PANTHER" id="PTHR42792:SF1">
    <property type="entry name" value="FLAGELLAR HOOK-ASSOCIATED PROTEIN 3"/>
    <property type="match status" value="1"/>
</dbReference>
<dbReference type="Pfam" id="PF00669">
    <property type="entry name" value="Flagellin_N"/>
    <property type="match status" value="1"/>
</dbReference>
<dbReference type="InterPro" id="IPR001029">
    <property type="entry name" value="Flagellin_N"/>
</dbReference>
<name>A0A382CFG7_9ZZZZ</name>
<dbReference type="GO" id="GO:0005198">
    <property type="term" value="F:structural molecule activity"/>
    <property type="evidence" value="ECO:0007669"/>
    <property type="project" value="InterPro"/>
</dbReference>
<reference evidence="2" key="1">
    <citation type="submission" date="2018-05" db="EMBL/GenBank/DDBJ databases">
        <authorList>
            <person name="Lanie J.A."/>
            <person name="Ng W.-L."/>
            <person name="Kazmierczak K.M."/>
            <person name="Andrzejewski T.M."/>
            <person name="Davidsen T.M."/>
            <person name="Wayne K.J."/>
            <person name="Tettelin H."/>
            <person name="Glass J.I."/>
            <person name="Rusch D."/>
            <person name="Podicherti R."/>
            <person name="Tsui H.-C.T."/>
            <person name="Winkler M.E."/>
        </authorList>
    </citation>
    <scope>NUCLEOTIDE SEQUENCE</scope>
</reference>
<organism evidence="2">
    <name type="scientific">marine metagenome</name>
    <dbReference type="NCBI Taxonomy" id="408172"/>
    <lineage>
        <taxon>unclassified sequences</taxon>
        <taxon>metagenomes</taxon>
        <taxon>ecological metagenomes</taxon>
    </lineage>
</organism>
<protein>
    <recommendedName>
        <fullName evidence="1">Flagellin N-terminal domain-containing protein</fullName>
    </recommendedName>
</protein>
<dbReference type="InterPro" id="IPR001492">
    <property type="entry name" value="Flagellin"/>
</dbReference>
<dbReference type="AlphaFoldDB" id="A0A382CFG7"/>
<dbReference type="EMBL" id="UINC01034100">
    <property type="protein sequence ID" value="SVB24411.1"/>
    <property type="molecule type" value="Genomic_DNA"/>
</dbReference>
<dbReference type="PANTHER" id="PTHR42792">
    <property type="entry name" value="FLAGELLIN"/>
    <property type="match status" value="1"/>
</dbReference>
<accession>A0A382CFG7</accession>
<dbReference type="GO" id="GO:0009288">
    <property type="term" value="C:bacterial-type flagellum"/>
    <property type="evidence" value="ECO:0007669"/>
    <property type="project" value="InterPro"/>
</dbReference>
<dbReference type="PRINTS" id="PR00207">
    <property type="entry name" value="FLAGELLIN"/>
</dbReference>
<feature type="domain" description="Flagellin N-terminal" evidence="1">
    <location>
        <begin position="58"/>
        <end position="148"/>
    </location>
</feature>
<proteinExistence type="predicted"/>
<gene>
    <name evidence="2" type="ORF">METZ01_LOCUS177265</name>
</gene>